<comment type="caution">
    <text evidence="7">The sequence shown here is derived from an EMBL/GenBank/DDBJ whole genome shotgun (WGS) entry which is preliminary data.</text>
</comment>
<reference evidence="8" key="1">
    <citation type="journal article" date="2019" name="Int. J. Syst. Evol. Microbiol.">
        <title>The Global Catalogue of Microorganisms (GCM) 10K type strain sequencing project: providing services to taxonomists for standard genome sequencing and annotation.</title>
        <authorList>
            <consortium name="The Broad Institute Genomics Platform"/>
            <consortium name="The Broad Institute Genome Sequencing Center for Infectious Disease"/>
            <person name="Wu L."/>
            <person name="Ma J."/>
        </authorList>
    </citation>
    <scope>NUCLEOTIDE SEQUENCE [LARGE SCALE GENOMIC DNA]</scope>
    <source>
        <strain evidence="8">JCM 17938</strain>
    </source>
</reference>
<dbReference type="PROSITE" id="PS50977">
    <property type="entry name" value="HTH_TETR_2"/>
    <property type="match status" value="1"/>
</dbReference>
<keyword evidence="3 5" id="KW-0238">DNA-binding</keyword>
<sequence>MGQRRAEVLRAAVELLDEVGLDGLTMRLLASRLGVRASALYRHYPSKQALLDAMVAYLSTPPADAAPSPGGSWEERLRAVAIAMRELMLAHRDGARLIATFHHPGSEAVATFHGLVAAQTAGGVPAETAVLAVDTLLAYVNGFTIEEQARKTGAGDWPRERRDRAFNDGIELILAGVRETARRTAR</sequence>
<keyword evidence="8" id="KW-1185">Reference proteome</keyword>
<dbReference type="InterPro" id="IPR050109">
    <property type="entry name" value="HTH-type_TetR-like_transc_reg"/>
</dbReference>
<gene>
    <name evidence="7" type="ORF">GCM10023195_21230</name>
</gene>
<dbReference type="InterPro" id="IPR009057">
    <property type="entry name" value="Homeodomain-like_sf"/>
</dbReference>
<evidence type="ECO:0000256" key="2">
    <source>
        <dbReference type="ARBA" id="ARBA00023015"/>
    </source>
</evidence>
<keyword evidence="1" id="KW-0678">Repressor</keyword>
<evidence type="ECO:0000256" key="3">
    <source>
        <dbReference type="ARBA" id="ARBA00023125"/>
    </source>
</evidence>
<organism evidence="7 8">
    <name type="scientific">Actinoallomurus liliacearum</name>
    <dbReference type="NCBI Taxonomy" id="1080073"/>
    <lineage>
        <taxon>Bacteria</taxon>
        <taxon>Bacillati</taxon>
        <taxon>Actinomycetota</taxon>
        <taxon>Actinomycetes</taxon>
        <taxon>Streptosporangiales</taxon>
        <taxon>Thermomonosporaceae</taxon>
        <taxon>Actinoallomurus</taxon>
    </lineage>
</organism>
<dbReference type="Gene3D" id="1.10.357.10">
    <property type="entry name" value="Tetracycline Repressor, domain 2"/>
    <property type="match status" value="1"/>
</dbReference>
<dbReference type="RefSeq" id="WP_345352184.1">
    <property type="nucleotide sequence ID" value="NZ_BAABHJ010000005.1"/>
</dbReference>
<feature type="domain" description="HTH tetR-type" evidence="6">
    <location>
        <begin position="2"/>
        <end position="62"/>
    </location>
</feature>
<evidence type="ECO:0000259" key="6">
    <source>
        <dbReference type="PROSITE" id="PS50977"/>
    </source>
</evidence>
<feature type="DNA-binding region" description="H-T-H motif" evidence="5">
    <location>
        <begin position="25"/>
        <end position="44"/>
    </location>
</feature>
<protein>
    <recommendedName>
        <fullName evidence="6">HTH tetR-type domain-containing protein</fullName>
    </recommendedName>
</protein>
<accession>A0ABP8TGK2</accession>
<dbReference type="SUPFAM" id="SSF46689">
    <property type="entry name" value="Homeodomain-like"/>
    <property type="match status" value="1"/>
</dbReference>
<dbReference type="Proteomes" id="UP001500212">
    <property type="component" value="Unassembled WGS sequence"/>
</dbReference>
<dbReference type="PRINTS" id="PR00400">
    <property type="entry name" value="TETREPRESSOR"/>
</dbReference>
<dbReference type="Pfam" id="PF00440">
    <property type="entry name" value="TetR_N"/>
    <property type="match status" value="1"/>
</dbReference>
<evidence type="ECO:0000256" key="1">
    <source>
        <dbReference type="ARBA" id="ARBA00022491"/>
    </source>
</evidence>
<evidence type="ECO:0000313" key="8">
    <source>
        <dbReference type="Proteomes" id="UP001500212"/>
    </source>
</evidence>
<name>A0ABP8TGK2_9ACTN</name>
<dbReference type="InterPro" id="IPR001647">
    <property type="entry name" value="HTH_TetR"/>
</dbReference>
<evidence type="ECO:0000256" key="4">
    <source>
        <dbReference type="ARBA" id="ARBA00023163"/>
    </source>
</evidence>
<dbReference type="EMBL" id="BAABHJ010000005">
    <property type="protein sequence ID" value="GAA4606019.1"/>
    <property type="molecule type" value="Genomic_DNA"/>
</dbReference>
<dbReference type="Pfam" id="PF02909">
    <property type="entry name" value="TetR_C_1"/>
    <property type="match status" value="1"/>
</dbReference>
<dbReference type="Gene3D" id="1.10.10.60">
    <property type="entry name" value="Homeodomain-like"/>
    <property type="match status" value="1"/>
</dbReference>
<dbReference type="PANTHER" id="PTHR30055:SF151">
    <property type="entry name" value="TRANSCRIPTIONAL REGULATORY PROTEIN"/>
    <property type="match status" value="1"/>
</dbReference>
<proteinExistence type="predicted"/>
<dbReference type="SUPFAM" id="SSF48498">
    <property type="entry name" value="Tetracyclin repressor-like, C-terminal domain"/>
    <property type="match status" value="1"/>
</dbReference>
<evidence type="ECO:0000313" key="7">
    <source>
        <dbReference type="EMBL" id="GAA4606019.1"/>
    </source>
</evidence>
<dbReference type="PRINTS" id="PR00455">
    <property type="entry name" value="HTHTETR"/>
</dbReference>
<dbReference type="InterPro" id="IPR004111">
    <property type="entry name" value="Repressor_TetR_C"/>
</dbReference>
<dbReference type="InterPro" id="IPR003012">
    <property type="entry name" value="Tet_transcr_reg_TetR"/>
</dbReference>
<keyword evidence="2" id="KW-0805">Transcription regulation</keyword>
<evidence type="ECO:0000256" key="5">
    <source>
        <dbReference type="PROSITE-ProRule" id="PRU00335"/>
    </source>
</evidence>
<keyword evidence="4" id="KW-0804">Transcription</keyword>
<dbReference type="PANTHER" id="PTHR30055">
    <property type="entry name" value="HTH-TYPE TRANSCRIPTIONAL REGULATOR RUTR"/>
    <property type="match status" value="1"/>
</dbReference>
<dbReference type="InterPro" id="IPR036271">
    <property type="entry name" value="Tet_transcr_reg_TetR-rel_C_sf"/>
</dbReference>